<dbReference type="Gene3D" id="2.60.40.10">
    <property type="entry name" value="Immunoglobulins"/>
    <property type="match status" value="1"/>
</dbReference>
<dbReference type="Gene3D" id="4.10.1080.10">
    <property type="entry name" value="TSP type-3 repeat"/>
    <property type="match status" value="1"/>
</dbReference>
<evidence type="ECO:0000313" key="4">
    <source>
        <dbReference type="EMBL" id="QTR48682.1"/>
    </source>
</evidence>
<dbReference type="InterPro" id="IPR011635">
    <property type="entry name" value="CARDB"/>
</dbReference>
<dbReference type="EMBL" id="CP072800">
    <property type="protein sequence ID" value="QTR48682.1"/>
    <property type="molecule type" value="Genomic_DNA"/>
</dbReference>
<dbReference type="InterPro" id="IPR002126">
    <property type="entry name" value="Cadherin-like_dom"/>
</dbReference>
<dbReference type="Proteomes" id="UP000672027">
    <property type="component" value="Chromosome"/>
</dbReference>
<sequence length="1592" mass="170038">MLTTSNLSKPLSRAEAAILLDVFLYKQKPTYKQDMSDYPKAFADADETASYFSSVERLAYFKGSQDTETVLSKENTLLRPLDKTLRQEFVKMVVQGLDIKINSGSSYIGGFSDFNLIKGTWTERYFNTAVGAGFIFGNNNNLEPTKALIIQDALYILARAKGKFSYSGNGFEDPSAFDDTKHLSQTIGFDYEPSNYLSNAKPIDITAVKTLTTTTTDAAKCGVSSGSNYKVLEVSATIDTSTQVREYYWWATNFGYFKEYMGDKKFKKVCFFPAAVAPQGNYQITVNGGDNIGYVDQYSVAISPAAFSYTGQGVPVDKPTNQIADIQYKPLSTIMRTGNAYAIDLTPTVIEKTSVNLGVENVTVRLIAGSLDELVFAGQPDAGIVRFLVPDHAELYGKDVKLRIELNTQQIQGVKVTETIRYLPKFVIGGVVFNAGIDHNATSIKVGNETIALNENNEFYTELDATNEITGLKIQVNSDSVTNSFDQKIIELTYGSPKLFVDFYGENRTDSDSDGVIDAADNCPQIANANQADTDWDGIGNVCDSDDDNDGMPDEWETKYGLNPLDVSDAESDKDSDGISNLNEYKNGTNPTQKDGQTPDLQISDAQFSASIQAGKSLTVSLQVKNVGNGLAAASTLEIWLSSDNVLNEKTDPILASMTISALTAGKTEFKSVVVTVPSTSRGVQYLLMKADSKGTVSEINEPNNLVKKQISISNSQPVAYAATETLNEDTAKSMTLKATDAENNILTYTIVGQPTHGKITVPGSDGKITYTPNANYYGTDILTFKVNDGGSDSKTMAVSINIKAVNDAPTVTAQTLKIPRNLRKKILLQGKDIEDGNKLTYSIKTKPTQGMLGTLVGNKVRYTPKKGYVGKDSFSFVVKDSGGLSSTVAVVSITVTATNNLPVAKPQTVALSEDKQVSVTLVGTDVDQDKLTYTVVDKPLNGTLGSLSVDKLTYTPKVNYSGSDAFTFKVNDGNADSPVAKVTLNVAAVNDAPTVTAQTLKIPRNLRKKILLQGKDIEDGNKLTYSIKTKPTQGMLGTLVGNKVRYTPKKGYVGKDSFSFVVKDSGGLSSTVAVVSITVTATNNLPVAKPQTVALSEDKQVSVTLVGTDVDQDKLTYTVVDKPLNGTLGSLSVDKLTYTPKVNYSGSDAFTFKVNDGNADSPVAKVTLNVAAVNDPPTAVAQPIMVFKDALFAITLVGTDIEDAADKLVYAIATQPTKGKLGVLAGNKVTYTPNKGYTGKDSFTFKVTDTGKAVSATATVSIKVVAQPNISSITPLVGRVGQTVTLNISGTNLPTTIVANIAAQTVGCSKTKATATAATFTCPLNTAGSQALAIKTKANGGVIISGGTATFVVSPKSSATGKLNDTGITLCGDYAYGNSGKHNNNVSCSLLTDADGDPVPLGQDGTSGRDVTNNDDSDGHAGFSFTKISNTGAELPNSATEWSCVKDNVTGLMWEIKTDDGELHDKDWTYSWYEPDGTKNGGNAGKQNGGSCGGSQCDTYGFVQAVNAVGWCGYKDWQIPNKMDLYSIVSNDRSAPAIDTTYFPDTGAYDGFWSSSPSYADHAYSIQFAIGREGSGAKSNFSSVRLVRGGQ</sequence>
<protein>
    <submittedName>
        <fullName evidence="4">Tandem-95 repeat protein</fullName>
    </submittedName>
</protein>
<dbReference type="Gene3D" id="2.60.40.3440">
    <property type="match status" value="1"/>
</dbReference>
<evidence type="ECO:0000259" key="3">
    <source>
        <dbReference type="PROSITE" id="PS50268"/>
    </source>
</evidence>
<dbReference type="Pfam" id="PF07603">
    <property type="entry name" value="Lcl_C"/>
    <property type="match status" value="1"/>
</dbReference>
<name>A0ABX7WYJ0_9GAMM</name>
<dbReference type="InterPro" id="IPR013783">
    <property type="entry name" value="Ig-like_fold"/>
</dbReference>
<dbReference type="InterPro" id="IPR003367">
    <property type="entry name" value="Thrombospondin_3-like_rpt"/>
</dbReference>
<feature type="region of interest" description="Disordered" evidence="2">
    <location>
        <begin position="561"/>
        <end position="600"/>
    </location>
</feature>
<evidence type="ECO:0000313" key="5">
    <source>
        <dbReference type="Proteomes" id="UP000672027"/>
    </source>
</evidence>
<reference evidence="4 5" key="1">
    <citation type="submission" date="2021-04" db="EMBL/GenBank/DDBJ databases">
        <title>Genomics, taxonomy and metabolism of representatives of sulfur bacteria of the genus Thiothrix: Thiothrix fructosivorans QT, Thiothrix unzii A1T and three new species, Thiothrix subterranea sp. nov., Thiothrix litoralis sp. nov. and 'Candidatus Thiothrix anitrata' sp. nov.</title>
        <authorList>
            <person name="Ravin N.V."/>
            <person name="Smolyakov D."/>
            <person name="Rudenko T.S."/>
            <person name="Mardanov A.V."/>
            <person name="Beletsky A.V."/>
            <person name="Markov N.D."/>
            <person name="Fomenkov A.I."/>
            <person name="Roberts R.J."/>
            <person name="Karnachuk O.V."/>
            <person name="Novikov A."/>
            <person name="Grabovich M.Y."/>
        </authorList>
    </citation>
    <scope>NUCLEOTIDE SEQUENCE [LARGE SCALE GENOMIC DNA]</scope>
    <source>
        <strain evidence="4 5">A52</strain>
    </source>
</reference>
<keyword evidence="5" id="KW-1185">Reference proteome</keyword>
<gene>
    <name evidence="4" type="ORF">J8380_10260</name>
</gene>
<organism evidence="4 5">
    <name type="scientific">Candidatus Thiothrix anitrata</name>
    <dbReference type="NCBI Taxonomy" id="2823902"/>
    <lineage>
        <taxon>Bacteria</taxon>
        <taxon>Pseudomonadati</taxon>
        <taxon>Pseudomonadota</taxon>
        <taxon>Gammaproteobacteria</taxon>
        <taxon>Thiotrichales</taxon>
        <taxon>Thiotrichaceae</taxon>
        <taxon>Thiothrix</taxon>
    </lineage>
</organism>
<feature type="domain" description="Cadherin" evidence="3">
    <location>
        <begin position="904"/>
        <end position="996"/>
    </location>
</feature>
<dbReference type="Pfam" id="PF17963">
    <property type="entry name" value="Big_9"/>
    <property type="match status" value="6"/>
</dbReference>
<evidence type="ECO:0000256" key="2">
    <source>
        <dbReference type="SAM" id="MobiDB-lite"/>
    </source>
</evidence>
<dbReference type="PROSITE" id="PS50268">
    <property type="entry name" value="CADHERIN_2"/>
    <property type="match status" value="3"/>
</dbReference>
<evidence type="ECO:0000256" key="1">
    <source>
        <dbReference type="ARBA" id="ARBA00022729"/>
    </source>
</evidence>
<dbReference type="InterPro" id="IPR028974">
    <property type="entry name" value="TSP_type-3_rpt"/>
</dbReference>
<proteinExistence type="predicted"/>
<feature type="region of interest" description="Disordered" evidence="2">
    <location>
        <begin position="1398"/>
        <end position="1417"/>
    </location>
</feature>
<feature type="compositionally biased region" description="Polar residues" evidence="2">
    <location>
        <begin position="578"/>
        <end position="600"/>
    </location>
</feature>
<dbReference type="Pfam" id="PF02412">
    <property type="entry name" value="TSP_3"/>
    <property type="match status" value="2"/>
</dbReference>
<dbReference type="Gene3D" id="2.60.40.2810">
    <property type="match status" value="5"/>
</dbReference>
<dbReference type="PANTHER" id="PTHR34720:SF9">
    <property type="entry name" value="BLR4714 PROTEIN"/>
    <property type="match status" value="1"/>
</dbReference>
<feature type="domain" description="Cadherin" evidence="3">
    <location>
        <begin position="715"/>
        <end position="812"/>
    </location>
</feature>
<dbReference type="InterPro" id="IPR015919">
    <property type="entry name" value="Cadherin-like_sf"/>
</dbReference>
<accession>A0ABX7WYJ0</accession>
<dbReference type="PANTHER" id="PTHR34720">
    <property type="entry name" value="MICROCYSTIN DEPENDENT PROTEIN"/>
    <property type="match status" value="1"/>
</dbReference>
<feature type="domain" description="Cadherin" evidence="3">
    <location>
        <begin position="1088"/>
        <end position="1186"/>
    </location>
</feature>
<dbReference type="SUPFAM" id="SSF49313">
    <property type="entry name" value="Cadherin-like"/>
    <property type="match status" value="1"/>
</dbReference>
<dbReference type="Pfam" id="PF07705">
    <property type="entry name" value="CARDB"/>
    <property type="match status" value="1"/>
</dbReference>
<dbReference type="InterPro" id="IPR011460">
    <property type="entry name" value="Lcl_C"/>
</dbReference>
<dbReference type="SUPFAM" id="SSF103647">
    <property type="entry name" value="TSP type-3 repeat"/>
    <property type="match status" value="1"/>
</dbReference>
<keyword evidence="1" id="KW-0732">Signal</keyword>
<dbReference type="NCBIfam" id="NF012211">
    <property type="entry name" value="tand_rpt_95"/>
    <property type="match status" value="6"/>
</dbReference>